<comment type="cofactor">
    <cofactor evidence="1">
        <name>FAD</name>
        <dbReference type="ChEBI" id="CHEBI:57692"/>
    </cofactor>
</comment>
<protein>
    <submittedName>
        <fullName evidence="7">L-sorbose 1-dehydrogenase</fullName>
    </submittedName>
</protein>
<dbReference type="Proteomes" id="UP000499080">
    <property type="component" value="Unassembled WGS sequence"/>
</dbReference>
<evidence type="ECO:0000256" key="4">
    <source>
        <dbReference type="ARBA" id="ARBA00022827"/>
    </source>
</evidence>
<dbReference type="InterPro" id="IPR012132">
    <property type="entry name" value="GMC_OxRdtase"/>
</dbReference>
<dbReference type="InterPro" id="IPR007867">
    <property type="entry name" value="GMC_OxRtase_C"/>
</dbReference>
<evidence type="ECO:0000259" key="6">
    <source>
        <dbReference type="Pfam" id="PF05199"/>
    </source>
</evidence>
<dbReference type="PANTHER" id="PTHR11552:SF147">
    <property type="entry name" value="CHOLINE DEHYDROGENASE, MITOCHONDRIAL"/>
    <property type="match status" value="1"/>
</dbReference>
<proteinExistence type="inferred from homology"/>
<name>A0A4Y2HSW1_ARAVE</name>
<dbReference type="InterPro" id="IPR000172">
    <property type="entry name" value="GMC_OxRdtase_N"/>
</dbReference>
<reference evidence="7 8" key="1">
    <citation type="journal article" date="2019" name="Sci. Rep.">
        <title>Orb-weaving spider Araneus ventricosus genome elucidates the spidroin gene catalogue.</title>
        <authorList>
            <person name="Kono N."/>
            <person name="Nakamura H."/>
            <person name="Ohtoshi R."/>
            <person name="Moran D.A.P."/>
            <person name="Shinohara A."/>
            <person name="Yoshida Y."/>
            <person name="Fujiwara M."/>
            <person name="Mori M."/>
            <person name="Tomita M."/>
            <person name="Arakawa K."/>
        </authorList>
    </citation>
    <scope>NUCLEOTIDE SEQUENCE [LARGE SCALE GENOMIC DNA]</scope>
</reference>
<comment type="caution">
    <text evidence="7">The sequence shown here is derived from an EMBL/GenBank/DDBJ whole genome shotgun (WGS) entry which is preliminary data.</text>
</comment>
<evidence type="ECO:0000313" key="8">
    <source>
        <dbReference type="Proteomes" id="UP000499080"/>
    </source>
</evidence>
<dbReference type="EMBL" id="BGPR01002145">
    <property type="protein sequence ID" value="GBM68487.1"/>
    <property type="molecule type" value="Genomic_DNA"/>
</dbReference>
<dbReference type="GO" id="GO:0016614">
    <property type="term" value="F:oxidoreductase activity, acting on CH-OH group of donors"/>
    <property type="evidence" value="ECO:0007669"/>
    <property type="project" value="InterPro"/>
</dbReference>
<dbReference type="OrthoDB" id="6480999at2759"/>
<evidence type="ECO:0000313" key="7">
    <source>
        <dbReference type="EMBL" id="GBM68487.1"/>
    </source>
</evidence>
<feature type="domain" description="Glucose-methanol-choline oxidoreductase C-terminal" evidence="6">
    <location>
        <begin position="199"/>
        <end position="235"/>
    </location>
</feature>
<evidence type="ECO:0000256" key="1">
    <source>
        <dbReference type="ARBA" id="ARBA00001974"/>
    </source>
</evidence>
<evidence type="ECO:0000256" key="2">
    <source>
        <dbReference type="ARBA" id="ARBA00010790"/>
    </source>
</evidence>
<gene>
    <name evidence="7" type="primary">SDH_3</name>
    <name evidence="7" type="ORF">AVEN_144199_1</name>
</gene>
<dbReference type="Pfam" id="PF00732">
    <property type="entry name" value="GMC_oxred_N"/>
    <property type="match status" value="1"/>
</dbReference>
<accession>A0A4Y2HSW1</accession>
<dbReference type="SUPFAM" id="SSF54373">
    <property type="entry name" value="FAD-linked reductases, C-terminal domain"/>
    <property type="match status" value="1"/>
</dbReference>
<dbReference type="AlphaFoldDB" id="A0A4Y2HSW1"/>
<dbReference type="PANTHER" id="PTHR11552">
    <property type="entry name" value="GLUCOSE-METHANOL-CHOLINE GMC OXIDOREDUCTASE"/>
    <property type="match status" value="1"/>
</dbReference>
<dbReference type="InterPro" id="IPR036188">
    <property type="entry name" value="FAD/NAD-bd_sf"/>
</dbReference>
<keyword evidence="3" id="KW-0285">Flavoprotein</keyword>
<organism evidence="7 8">
    <name type="scientific">Araneus ventricosus</name>
    <name type="common">Orbweaver spider</name>
    <name type="synonym">Epeira ventricosa</name>
    <dbReference type="NCBI Taxonomy" id="182803"/>
    <lineage>
        <taxon>Eukaryota</taxon>
        <taxon>Metazoa</taxon>
        <taxon>Ecdysozoa</taxon>
        <taxon>Arthropoda</taxon>
        <taxon>Chelicerata</taxon>
        <taxon>Arachnida</taxon>
        <taxon>Araneae</taxon>
        <taxon>Araneomorphae</taxon>
        <taxon>Entelegynae</taxon>
        <taxon>Araneoidea</taxon>
        <taxon>Araneidae</taxon>
        <taxon>Araneus</taxon>
    </lineage>
</organism>
<evidence type="ECO:0000256" key="3">
    <source>
        <dbReference type="ARBA" id="ARBA00022630"/>
    </source>
</evidence>
<dbReference type="Pfam" id="PF05199">
    <property type="entry name" value="GMC_oxred_C"/>
    <property type="match status" value="1"/>
</dbReference>
<dbReference type="SUPFAM" id="SSF51905">
    <property type="entry name" value="FAD/NAD(P)-binding domain"/>
    <property type="match status" value="1"/>
</dbReference>
<dbReference type="GO" id="GO:0050660">
    <property type="term" value="F:flavin adenine dinucleotide binding"/>
    <property type="evidence" value="ECO:0007669"/>
    <property type="project" value="InterPro"/>
</dbReference>
<comment type="similarity">
    <text evidence="2">Belongs to the GMC oxidoreductase family.</text>
</comment>
<keyword evidence="4" id="KW-0274">FAD</keyword>
<keyword evidence="8" id="KW-1185">Reference proteome</keyword>
<feature type="domain" description="Glucose-methanol-choline oxidoreductase N-terminal" evidence="5">
    <location>
        <begin position="10"/>
        <end position="91"/>
    </location>
</feature>
<dbReference type="Gene3D" id="3.30.560.10">
    <property type="entry name" value="Glucose Oxidase, domain 3"/>
    <property type="match status" value="1"/>
</dbReference>
<sequence>MTREYQVKIKLAANLRAIWIIFEGNRAVGVEFDRNMMTSQIRARREVILSAGTTNSAQLLMLSGIGPKEHLAKFNIPLVADLPVGNNLQDHGAGFLSYTLSPKIQTAAQKLQSNQSINEYIYSRSGPLASSEFQAWLAFLNKQSVNPKVDYPDYELYFVEITKEIAMSELGLKPEVYKSLFGPYENDPMMLCASQILHPKSRGTVRLKSSDPYDPPLIDPNYFDDPSDLDDVVAGK</sequence>
<evidence type="ECO:0000259" key="5">
    <source>
        <dbReference type="Pfam" id="PF00732"/>
    </source>
</evidence>
<dbReference type="Gene3D" id="3.50.50.60">
    <property type="entry name" value="FAD/NAD(P)-binding domain"/>
    <property type="match status" value="1"/>
</dbReference>